<organism evidence="1 2">
    <name type="scientific">Veillonella nakazawae</name>
    <dbReference type="NCBI Taxonomy" id="2682456"/>
    <lineage>
        <taxon>Bacteria</taxon>
        <taxon>Bacillati</taxon>
        <taxon>Bacillota</taxon>
        <taxon>Negativicutes</taxon>
        <taxon>Veillonellales</taxon>
        <taxon>Veillonellaceae</taxon>
        <taxon>Veillonella</taxon>
    </lineage>
</organism>
<gene>
    <name evidence="1" type="ORF">LJD63_08130</name>
</gene>
<protein>
    <submittedName>
        <fullName evidence="1">DUF3969 domain-containing protein</fullName>
    </submittedName>
</protein>
<sequence>MMNLTISGKQNIEFYLLMVGLGAAEAYKYKHISLGVFESLHYDLSMIVLIDEYQLSKDLREIVFQGMGMEDIVDAAEWFEDFDWESHLRDAIDYLELDCISRLMEPSYHTCINDFTLFDVPNTDSVENLYISFVSHHSFEQIMMIFMLGYTVFLIELGEYCTDAFDSFKRNYLTNLRAINRGESEVLSEALELFDSCDNGNDFLSNKRQQLWLRKISINLRGHFFRLKESSMRYRSEKGLVYYRRPKETILN</sequence>
<dbReference type="Proteomes" id="UP001198010">
    <property type="component" value="Unassembled WGS sequence"/>
</dbReference>
<proteinExistence type="predicted"/>
<dbReference type="EMBL" id="JAJDLA010000014">
    <property type="protein sequence ID" value="MCB8606228.1"/>
    <property type="molecule type" value="Genomic_DNA"/>
</dbReference>
<evidence type="ECO:0000313" key="1">
    <source>
        <dbReference type="EMBL" id="MCB8606228.1"/>
    </source>
</evidence>
<dbReference type="AlphaFoldDB" id="A0AB35HG37"/>
<name>A0AB35HG37_9FIRM</name>
<evidence type="ECO:0000313" key="2">
    <source>
        <dbReference type="Proteomes" id="UP001198010"/>
    </source>
</evidence>
<accession>A0AB35HG37</accession>
<reference evidence="1" key="1">
    <citation type="submission" date="2021-10" db="EMBL/GenBank/DDBJ databases">
        <title>Collection of gut derived symbiotic bacterial strains cultured from healthy donors.</title>
        <authorList>
            <person name="Lin H."/>
            <person name="Littmann E."/>
            <person name="Kohout C."/>
            <person name="Pamer E.G."/>
        </authorList>
    </citation>
    <scope>NUCLEOTIDE SEQUENCE</scope>
    <source>
        <strain evidence="1">DFI.4.35</strain>
    </source>
</reference>
<comment type="caution">
    <text evidence="1">The sequence shown here is derived from an EMBL/GenBank/DDBJ whole genome shotgun (WGS) entry which is preliminary data.</text>
</comment>
<dbReference type="RefSeq" id="WP_227283659.1">
    <property type="nucleotide sequence ID" value="NZ_JAJDLA010000014.1"/>
</dbReference>